<evidence type="ECO:0000256" key="4">
    <source>
        <dbReference type="ARBA" id="ARBA00023004"/>
    </source>
</evidence>
<dbReference type="GO" id="GO:0016121">
    <property type="term" value="P:carotene catabolic process"/>
    <property type="evidence" value="ECO:0007669"/>
    <property type="project" value="TreeGrafter"/>
</dbReference>
<name>A0A9W8XEH4_9PLEO</name>
<comment type="cofactor">
    <cofactor evidence="5">
        <name>Fe(2+)</name>
        <dbReference type="ChEBI" id="CHEBI:29033"/>
    </cofactor>
    <text evidence="5">Binds 1 Fe(2+) ion per subunit.</text>
</comment>
<proteinExistence type="inferred from homology"/>
<evidence type="ECO:0000256" key="3">
    <source>
        <dbReference type="ARBA" id="ARBA00023002"/>
    </source>
</evidence>
<sequence length="270" mass="29873">MAILFPIIPQTCDIERMKKGGEHWQWDPDVPFYLGVLPRRGASSSDVKWFRAPNAFAGHTVNAFEDANGHISFDLPLSDKNVFFWWPDAQGNAPAPESISAHLVRITFGPTSSNLDLPPHEVLMAEDCEFPRIDDRVHGKEHAHAFFDVMDPSLGTDFATIMPRMGGGHPPYNALGYLDYASKKVAKYFPGPTHLVQEPIFIQRKGSATAEGDGFLVALVNNYASMASELHIVDTRDFSKAQAVILLPIRLRHGLHGNWVDAQELALSGS</sequence>
<feature type="binding site" evidence="5">
    <location>
        <position position="59"/>
    </location>
    <ligand>
        <name>Fe cation</name>
        <dbReference type="ChEBI" id="CHEBI:24875"/>
        <note>catalytic</note>
    </ligand>
</feature>
<comment type="caution">
    <text evidence="6">The sequence shown here is derived from an EMBL/GenBank/DDBJ whole genome shotgun (WGS) entry which is preliminary data.</text>
</comment>
<feature type="binding site" evidence="5">
    <location>
        <position position="256"/>
    </location>
    <ligand>
        <name>Fe cation</name>
        <dbReference type="ChEBI" id="CHEBI:24875"/>
        <note>catalytic</note>
    </ligand>
</feature>
<evidence type="ECO:0008006" key="8">
    <source>
        <dbReference type="Google" id="ProtNLM"/>
    </source>
</evidence>
<gene>
    <name evidence="6" type="ORF">N0V89_011295</name>
</gene>
<evidence type="ECO:0000256" key="1">
    <source>
        <dbReference type="ARBA" id="ARBA00006787"/>
    </source>
</evidence>
<evidence type="ECO:0000256" key="2">
    <source>
        <dbReference type="ARBA" id="ARBA00022723"/>
    </source>
</evidence>
<dbReference type="EMBL" id="JAPEUX010000008">
    <property type="protein sequence ID" value="KAJ4347354.1"/>
    <property type="molecule type" value="Genomic_DNA"/>
</dbReference>
<evidence type="ECO:0000256" key="5">
    <source>
        <dbReference type="PIRSR" id="PIRSR604294-1"/>
    </source>
</evidence>
<dbReference type="RefSeq" id="XP_056067154.1">
    <property type="nucleotide sequence ID" value="XM_056220027.1"/>
</dbReference>
<keyword evidence="2 5" id="KW-0479">Metal-binding</keyword>
<dbReference type="AlphaFoldDB" id="A0A9W8XEH4"/>
<protein>
    <recommendedName>
        <fullName evidence="8">Carotenoid oxygenase</fullName>
    </recommendedName>
</protein>
<dbReference type="Pfam" id="PF03055">
    <property type="entry name" value="RPE65"/>
    <property type="match status" value="1"/>
</dbReference>
<accession>A0A9W8XEH4</accession>
<dbReference type="GO" id="GO:0010436">
    <property type="term" value="F:carotenoid dioxygenase activity"/>
    <property type="evidence" value="ECO:0007669"/>
    <property type="project" value="TreeGrafter"/>
</dbReference>
<dbReference type="OrthoDB" id="1069523at2759"/>
<organism evidence="6 7">
    <name type="scientific">Didymosphaeria variabile</name>
    <dbReference type="NCBI Taxonomy" id="1932322"/>
    <lineage>
        <taxon>Eukaryota</taxon>
        <taxon>Fungi</taxon>
        <taxon>Dikarya</taxon>
        <taxon>Ascomycota</taxon>
        <taxon>Pezizomycotina</taxon>
        <taxon>Dothideomycetes</taxon>
        <taxon>Pleosporomycetidae</taxon>
        <taxon>Pleosporales</taxon>
        <taxon>Massarineae</taxon>
        <taxon>Didymosphaeriaceae</taxon>
        <taxon>Didymosphaeria</taxon>
    </lineage>
</organism>
<keyword evidence="3" id="KW-0560">Oxidoreductase</keyword>
<dbReference type="PANTHER" id="PTHR10543">
    <property type="entry name" value="BETA-CAROTENE DIOXYGENASE"/>
    <property type="match status" value="1"/>
</dbReference>
<dbReference type="Proteomes" id="UP001140513">
    <property type="component" value="Unassembled WGS sequence"/>
</dbReference>
<dbReference type="GeneID" id="80914825"/>
<comment type="similarity">
    <text evidence="1">Belongs to the carotenoid oxygenase family.</text>
</comment>
<evidence type="ECO:0000313" key="7">
    <source>
        <dbReference type="Proteomes" id="UP001140513"/>
    </source>
</evidence>
<dbReference type="InterPro" id="IPR004294">
    <property type="entry name" value="Carotenoid_Oase"/>
</dbReference>
<keyword evidence="7" id="KW-1185">Reference proteome</keyword>
<evidence type="ECO:0000313" key="6">
    <source>
        <dbReference type="EMBL" id="KAJ4347354.1"/>
    </source>
</evidence>
<reference evidence="6" key="1">
    <citation type="submission" date="2022-10" db="EMBL/GenBank/DDBJ databases">
        <title>Tapping the CABI collections for fungal endophytes: first genome assemblies for Collariella, Neodidymelliopsis, Ascochyta clinopodiicola, Didymella pomorum, Didymosphaeria variabile, Neocosmospora piperis and Neocucurbitaria cava.</title>
        <authorList>
            <person name="Hill R."/>
        </authorList>
    </citation>
    <scope>NUCLEOTIDE SEQUENCE</scope>
    <source>
        <strain evidence="6">IMI 356815</strain>
    </source>
</reference>
<keyword evidence="4 5" id="KW-0408">Iron</keyword>
<dbReference type="PANTHER" id="PTHR10543:SF89">
    <property type="entry name" value="CAROTENOID 9,10(9',10')-CLEAVAGE DIOXYGENASE 1"/>
    <property type="match status" value="1"/>
</dbReference>
<dbReference type="GO" id="GO:0046872">
    <property type="term" value="F:metal ion binding"/>
    <property type="evidence" value="ECO:0007669"/>
    <property type="project" value="UniProtKB-KW"/>
</dbReference>